<evidence type="ECO:0000256" key="3">
    <source>
        <dbReference type="SAM" id="MobiDB-lite"/>
    </source>
</evidence>
<protein>
    <recommendedName>
        <fullName evidence="4">Zn(2)-C6 fungal-type domain-containing protein</fullName>
    </recommendedName>
</protein>
<evidence type="ECO:0000256" key="2">
    <source>
        <dbReference type="ARBA" id="ARBA00023242"/>
    </source>
</evidence>
<sequence>MRSRTGCLTCRHRKLKCDEKKPICGQCTKANRECVPSSGIVFRHQHNASMNGDGFEDENNLKGFYAYKDTFDGNTIWVDIPKQVTFLHTTNPYTDPLTPESEAMSPVSKDSLTPPSPSPPATFQPSTDVSMSAPIPATGDGMEPFPAFINDLTPPILPPPAVDLPMQNTVLAPIEENSVLQPLPMSSIGTPSSLPSTNLSSIPTNVPSTPPSTLPSPLSTLSTRLSRSSSLNRQSPSLAGSDCTPAQDHEMAFLLRHFSEGPGSWMDLFDLGNYFASYIPVKARENSLLKYAAVSCSAKALARVQGKKVVLGRSVSRQARTELYPDAQAVNWYHKATQYYDTAVSLLLQALKNGPTVTPGAESGTRSRGQSMEGNSDRGGTPACKRRRTNSSTLTSYTEDLLAATAILGVYENMDASIPEWVGHLNGAKSILVNLQQRTAQLQIPSTLQLSYASLGFTSKASRATFWNIARQDMLAAFINNTRTRIDPEDYTLWNEAGLVIDSKGFVFASNTGDTGYPDDEDLMTEDMICNSLVWLMSRLVNFIACGSDLAIETGAWTGQPQFLTRLEYWNHLQQQFEAWYDGLPDSFQPSARVDPSHMPGRLMQEENDCLFSEVWYSIPMCASTMQFYHMSQILLLMNKPAETPITDLEESAVATDVANLNDYQSVLATAQAHSCEIVSISLSRSDEAVRIHSIQPLYTAGQCLGDVRERQVVIKLLRDIEADTGWVTEYRVRQLMEQWQFEDAVTTAALPGANMVEKLKIDEVQQANDMPTTMEV</sequence>
<dbReference type="Pfam" id="PF11951">
    <property type="entry name" value="Fungal_trans_2"/>
    <property type="match status" value="1"/>
</dbReference>
<dbReference type="PROSITE" id="PS50048">
    <property type="entry name" value="ZN2_CY6_FUNGAL_2"/>
    <property type="match status" value="1"/>
</dbReference>
<feature type="region of interest" description="Disordered" evidence="3">
    <location>
        <begin position="182"/>
        <end position="243"/>
    </location>
</feature>
<dbReference type="GO" id="GO:0045944">
    <property type="term" value="P:positive regulation of transcription by RNA polymerase II"/>
    <property type="evidence" value="ECO:0007669"/>
    <property type="project" value="TreeGrafter"/>
</dbReference>
<feature type="compositionally biased region" description="Polar residues" evidence="3">
    <location>
        <begin position="364"/>
        <end position="374"/>
    </location>
</feature>
<dbReference type="OrthoDB" id="5418899at2759"/>
<evidence type="ECO:0000259" key="4">
    <source>
        <dbReference type="PROSITE" id="PS50048"/>
    </source>
</evidence>
<dbReference type="GO" id="GO:0005634">
    <property type="term" value="C:nucleus"/>
    <property type="evidence" value="ECO:0007669"/>
    <property type="project" value="UniProtKB-SubCell"/>
</dbReference>
<keyword evidence="6" id="KW-1185">Reference proteome</keyword>
<organism evidence="5 6">
    <name type="scientific">Delitschia confertaspora ATCC 74209</name>
    <dbReference type="NCBI Taxonomy" id="1513339"/>
    <lineage>
        <taxon>Eukaryota</taxon>
        <taxon>Fungi</taxon>
        <taxon>Dikarya</taxon>
        <taxon>Ascomycota</taxon>
        <taxon>Pezizomycotina</taxon>
        <taxon>Dothideomycetes</taxon>
        <taxon>Pleosporomycetidae</taxon>
        <taxon>Pleosporales</taxon>
        <taxon>Delitschiaceae</taxon>
        <taxon>Delitschia</taxon>
    </lineage>
</organism>
<dbReference type="Gene3D" id="4.10.240.10">
    <property type="entry name" value="Zn(2)-C6 fungal-type DNA-binding domain"/>
    <property type="match status" value="1"/>
</dbReference>
<dbReference type="GO" id="GO:0008270">
    <property type="term" value="F:zinc ion binding"/>
    <property type="evidence" value="ECO:0007669"/>
    <property type="project" value="InterPro"/>
</dbReference>
<dbReference type="SUPFAM" id="SSF57701">
    <property type="entry name" value="Zn2/Cys6 DNA-binding domain"/>
    <property type="match status" value="1"/>
</dbReference>
<dbReference type="AlphaFoldDB" id="A0A9P4JMP7"/>
<proteinExistence type="predicted"/>
<feature type="compositionally biased region" description="Low complexity" evidence="3">
    <location>
        <begin position="190"/>
        <end position="207"/>
    </location>
</feature>
<evidence type="ECO:0000313" key="6">
    <source>
        <dbReference type="Proteomes" id="UP000799536"/>
    </source>
</evidence>
<comment type="caution">
    <text evidence="5">The sequence shown here is derived from an EMBL/GenBank/DDBJ whole genome shotgun (WGS) entry which is preliminary data.</text>
</comment>
<evidence type="ECO:0000313" key="5">
    <source>
        <dbReference type="EMBL" id="KAF2199617.1"/>
    </source>
</evidence>
<feature type="domain" description="Zn(2)-C6 fungal-type" evidence="4">
    <location>
        <begin position="6"/>
        <end position="35"/>
    </location>
</feature>
<comment type="subcellular location">
    <subcellularLocation>
        <location evidence="1">Nucleus</location>
    </subcellularLocation>
</comment>
<dbReference type="InterPro" id="IPR021858">
    <property type="entry name" value="Fun_TF"/>
</dbReference>
<accession>A0A9P4JMP7</accession>
<dbReference type="PANTHER" id="PTHR37534">
    <property type="entry name" value="TRANSCRIPTIONAL ACTIVATOR PROTEIN UGA3"/>
    <property type="match status" value="1"/>
</dbReference>
<evidence type="ECO:0000256" key="1">
    <source>
        <dbReference type="ARBA" id="ARBA00004123"/>
    </source>
</evidence>
<feature type="region of interest" description="Disordered" evidence="3">
    <location>
        <begin position="357"/>
        <end position="391"/>
    </location>
</feature>
<dbReference type="GO" id="GO:0000981">
    <property type="term" value="F:DNA-binding transcription factor activity, RNA polymerase II-specific"/>
    <property type="evidence" value="ECO:0007669"/>
    <property type="project" value="InterPro"/>
</dbReference>
<dbReference type="InterPro" id="IPR001138">
    <property type="entry name" value="Zn2Cys6_DnaBD"/>
</dbReference>
<dbReference type="GO" id="GO:0000976">
    <property type="term" value="F:transcription cis-regulatory region binding"/>
    <property type="evidence" value="ECO:0007669"/>
    <property type="project" value="TreeGrafter"/>
</dbReference>
<feature type="compositionally biased region" description="Low complexity" evidence="3">
    <location>
        <begin position="215"/>
        <end position="238"/>
    </location>
</feature>
<dbReference type="PANTHER" id="PTHR37534:SF9">
    <property type="entry name" value="ZN(II)2CYS6 TRANSCRIPTION FACTOR (EUROFUNG)"/>
    <property type="match status" value="1"/>
</dbReference>
<dbReference type="EMBL" id="ML994065">
    <property type="protein sequence ID" value="KAF2199617.1"/>
    <property type="molecule type" value="Genomic_DNA"/>
</dbReference>
<name>A0A9P4JMP7_9PLEO</name>
<reference evidence="5" key="1">
    <citation type="journal article" date="2020" name="Stud. Mycol.">
        <title>101 Dothideomycetes genomes: a test case for predicting lifestyles and emergence of pathogens.</title>
        <authorList>
            <person name="Haridas S."/>
            <person name="Albert R."/>
            <person name="Binder M."/>
            <person name="Bloem J."/>
            <person name="Labutti K."/>
            <person name="Salamov A."/>
            <person name="Andreopoulos B."/>
            <person name="Baker S."/>
            <person name="Barry K."/>
            <person name="Bills G."/>
            <person name="Bluhm B."/>
            <person name="Cannon C."/>
            <person name="Castanera R."/>
            <person name="Culley D."/>
            <person name="Daum C."/>
            <person name="Ezra D."/>
            <person name="Gonzalez J."/>
            <person name="Henrissat B."/>
            <person name="Kuo A."/>
            <person name="Liang C."/>
            <person name="Lipzen A."/>
            <person name="Lutzoni F."/>
            <person name="Magnuson J."/>
            <person name="Mondo S."/>
            <person name="Nolan M."/>
            <person name="Ohm R."/>
            <person name="Pangilinan J."/>
            <person name="Park H.-J."/>
            <person name="Ramirez L."/>
            <person name="Alfaro M."/>
            <person name="Sun H."/>
            <person name="Tritt A."/>
            <person name="Yoshinaga Y."/>
            <person name="Zwiers L.-H."/>
            <person name="Turgeon B."/>
            <person name="Goodwin S."/>
            <person name="Spatafora J."/>
            <person name="Crous P."/>
            <person name="Grigoriev I."/>
        </authorList>
    </citation>
    <scope>NUCLEOTIDE SEQUENCE</scope>
    <source>
        <strain evidence="5">ATCC 74209</strain>
    </source>
</reference>
<dbReference type="Proteomes" id="UP000799536">
    <property type="component" value="Unassembled WGS sequence"/>
</dbReference>
<dbReference type="PROSITE" id="PS00463">
    <property type="entry name" value="ZN2_CY6_FUNGAL_1"/>
    <property type="match status" value="1"/>
</dbReference>
<keyword evidence="2" id="KW-0539">Nucleus</keyword>
<dbReference type="CDD" id="cd00067">
    <property type="entry name" value="GAL4"/>
    <property type="match status" value="1"/>
</dbReference>
<feature type="region of interest" description="Disordered" evidence="3">
    <location>
        <begin position="91"/>
        <end position="133"/>
    </location>
</feature>
<dbReference type="InterPro" id="IPR036864">
    <property type="entry name" value="Zn2-C6_fun-type_DNA-bd_sf"/>
</dbReference>
<dbReference type="Pfam" id="PF00172">
    <property type="entry name" value="Zn_clus"/>
    <property type="match status" value="1"/>
</dbReference>
<dbReference type="SMART" id="SM00066">
    <property type="entry name" value="GAL4"/>
    <property type="match status" value="1"/>
</dbReference>
<gene>
    <name evidence="5" type="ORF">GQ43DRAFT_450135</name>
</gene>